<evidence type="ECO:0000313" key="2">
    <source>
        <dbReference type="Proteomes" id="UP000016200"/>
    </source>
</evidence>
<organism evidence="1 2">
    <name type="scientific">Chlamydia ibidis</name>
    <dbReference type="NCBI Taxonomy" id="1405396"/>
    <lineage>
        <taxon>Bacteria</taxon>
        <taxon>Pseudomonadati</taxon>
        <taxon>Chlamydiota</taxon>
        <taxon>Chlamydiia</taxon>
        <taxon>Chlamydiales</taxon>
        <taxon>Chlamydiaceae</taxon>
        <taxon>Chlamydia/Chlamydophila group</taxon>
        <taxon>Chlamydia</taxon>
    </lineage>
</organism>
<dbReference type="Proteomes" id="UP000016200">
    <property type="component" value="Unassembled WGS sequence"/>
</dbReference>
<name>S7J4J6_9CHLA</name>
<proteinExistence type="predicted"/>
<gene>
    <name evidence="1" type="ORF">CP10139811_1290</name>
</gene>
<evidence type="ECO:0000313" key="1">
    <source>
        <dbReference type="EMBL" id="EPP35138.1"/>
    </source>
</evidence>
<comment type="caution">
    <text evidence="1">The sequence shown here is derived from an EMBL/GenBank/DDBJ whole genome shotgun (WGS) entry which is preliminary data.</text>
</comment>
<sequence>MQFLLENPPFNSKIMRLLLQNPAFTPKSCFISSKIPHY</sequence>
<reference evidence="1 2" key="1">
    <citation type="submission" date="2013-04" db="EMBL/GenBank/DDBJ databases">
        <title>Genome sequence of Chlamydia psittaci 10-1398/11.</title>
        <authorList>
            <person name="Huot-Creasy H."/>
            <person name="McCracken C.L."/>
            <person name="Humphries M."/>
            <person name="Sachse K."/>
            <person name="Laroucau K."/>
            <person name="Bavoil P."/>
            <person name="Myers G.S."/>
        </authorList>
    </citation>
    <scope>NUCLEOTIDE SEQUENCE [LARGE SCALE GENOMIC DNA]</scope>
    <source>
        <strain evidence="1 2">10_1398_11</strain>
    </source>
</reference>
<accession>S7J4J6</accession>
<dbReference type="EMBL" id="ATNB01000107">
    <property type="protein sequence ID" value="EPP35138.1"/>
    <property type="molecule type" value="Genomic_DNA"/>
</dbReference>
<feature type="non-terminal residue" evidence="1">
    <location>
        <position position="38"/>
    </location>
</feature>
<dbReference type="AlphaFoldDB" id="S7J4J6"/>
<dbReference type="HOGENOM" id="CLU_131228_4_0_0"/>
<protein>
    <submittedName>
        <fullName evidence="1">Uncharacterized protein</fullName>
    </submittedName>
</protein>